<dbReference type="Proteomes" id="UP000004816">
    <property type="component" value="Unassembled WGS sequence"/>
</dbReference>
<evidence type="ECO:0000313" key="2">
    <source>
        <dbReference type="EMBL" id="EFV12179.1"/>
    </source>
</evidence>
<evidence type="ECO:0000256" key="1">
    <source>
        <dbReference type="SAM" id="MobiDB-lite"/>
    </source>
</evidence>
<dbReference type="RefSeq" id="WP_007471641.1">
    <property type="nucleotide sequence ID" value="NZ_KI391953.1"/>
</dbReference>
<feature type="compositionally biased region" description="Basic and acidic residues" evidence="1">
    <location>
        <begin position="18"/>
        <end position="62"/>
    </location>
</feature>
<name>E5XU10_SEGRC</name>
<sequence>MSIADKFYALQAEIDSAVEEREREHARQLEAKRRAERDAEEREQAWQDSREGRDEQAAKDLWESSTLRLGHYEDDEED</sequence>
<dbReference type="EMBL" id="ACZI02000001">
    <property type="protein sequence ID" value="EFV12179.1"/>
    <property type="molecule type" value="Genomic_DNA"/>
</dbReference>
<dbReference type="AlphaFoldDB" id="E5XU10"/>
<accession>E5XU10</accession>
<keyword evidence="3" id="KW-1185">Reference proteome</keyword>
<reference evidence="2 3" key="1">
    <citation type="journal article" date="2011" name="Stand. Genomic Sci.">
        <title>High quality draft genome sequence of Segniliparus rugosus CDC 945(T)= (ATCC BAA-974(T)).</title>
        <authorList>
            <person name="Earl A.M."/>
            <person name="Desjardins C.A."/>
            <person name="Fitzgerald M.G."/>
            <person name="Arachchi H.M."/>
            <person name="Zeng Q."/>
            <person name="Mehta T."/>
            <person name="Griggs A."/>
            <person name="Birren B.W."/>
            <person name="Toney N.C."/>
            <person name="Carr J."/>
            <person name="Posey J."/>
            <person name="Butler W.R."/>
        </authorList>
    </citation>
    <scope>NUCLEOTIDE SEQUENCE [LARGE SCALE GENOMIC DNA]</scope>
    <source>
        <strain evidence="3">ATCC BAA-974 / DSM 45345 / CCUG 50838 / CIP 108380 / JCM 13579 / CDC 945</strain>
    </source>
</reference>
<gene>
    <name evidence="2" type="ORF">HMPREF9336_02982</name>
</gene>
<comment type="caution">
    <text evidence="2">The sequence shown here is derived from an EMBL/GenBank/DDBJ whole genome shotgun (WGS) entry which is preliminary data.</text>
</comment>
<dbReference type="HOGENOM" id="CLU_2620037_0_0_11"/>
<feature type="region of interest" description="Disordered" evidence="1">
    <location>
        <begin position="18"/>
        <end position="78"/>
    </location>
</feature>
<proteinExistence type="predicted"/>
<protein>
    <submittedName>
        <fullName evidence="2">Uncharacterized protein</fullName>
    </submittedName>
</protein>
<organism evidence="2 3">
    <name type="scientific">Segniliparus rugosus (strain ATCC BAA-974 / DSM 45345 / CCUG 50838 / CIP 108380 / JCM 13579 / CDC 945)</name>
    <dbReference type="NCBI Taxonomy" id="679197"/>
    <lineage>
        <taxon>Bacteria</taxon>
        <taxon>Bacillati</taxon>
        <taxon>Actinomycetota</taxon>
        <taxon>Actinomycetes</taxon>
        <taxon>Mycobacteriales</taxon>
        <taxon>Segniliparaceae</taxon>
        <taxon>Segniliparus</taxon>
    </lineage>
</organism>
<evidence type="ECO:0000313" key="3">
    <source>
        <dbReference type="Proteomes" id="UP000004816"/>
    </source>
</evidence>